<evidence type="ECO:0000313" key="5">
    <source>
        <dbReference type="Proteomes" id="UP000199134"/>
    </source>
</evidence>
<name>A0A1H0KFZ3_9BACT</name>
<dbReference type="AlphaFoldDB" id="A0A1H0KFZ3"/>
<evidence type="ECO:0000313" key="4">
    <source>
        <dbReference type="EMBL" id="SDO54632.1"/>
    </source>
</evidence>
<dbReference type="Gene3D" id="2.60.40.790">
    <property type="match status" value="1"/>
</dbReference>
<protein>
    <submittedName>
        <fullName evidence="4">HSP20 family protein</fullName>
    </submittedName>
</protein>
<comment type="caution">
    <text evidence="4">The sequence shown here is derived from an EMBL/GenBank/DDBJ whole genome shotgun (WGS) entry which is preliminary data.</text>
</comment>
<organism evidence="4 5">
    <name type="scientific">Prevotella communis</name>
    <dbReference type="NCBI Taxonomy" id="2913614"/>
    <lineage>
        <taxon>Bacteria</taxon>
        <taxon>Pseudomonadati</taxon>
        <taxon>Bacteroidota</taxon>
        <taxon>Bacteroidia</taxon>
        <taxon>Bacteroidales</taxon>
        <taxon>Prevotellaceae</taxon>
        <taxon>Prevotella</taxon>
    </lineage>
</organism>
<dbReference type="SUPFAM" id="SSF49764">
    <property type="entry name" value="HSP20-like chaperones"/>
    <property type="match status" value="1"/>
</dbReference>
<dbReference type="InterPro" id="IPR031107">
    <property type="entry name" value="Small_HSP"/>
</dbReference>
<dbReference type="EMBL" id="FNIW01000025">
    <property type="protein sequence ID" value="SDO54632.1"/>
    <property type="molecule type" value="Genomic_DNA"/>
</dbReference>
<reference evidence="5" key="1">
    <citation type="submission" date="2016-10" db="EMBL/GenBank/DDBJ databases">
        <authorList>
            <person name="de Groot N.N."/>
        </authorList>
    </citation>
    <scope>NUCLEOTIDE SEQUENCE [LARGE SCALE GENOMIC DNA]</scope>
    <source>
        <strain evidence="5">BP1-145</strain>
    </source>
</reference>
<proteinExistence type="inferred from homology"/>
<gene>
    <name evidence="4" type="ORF">SAMN04487900_12538</name>
</gene>
<feature type="domain" description="SHSP" evidence="3">
    <location>
        <begin position="25"/>
        <end position="140"/>
    </location>
</feature>
<sequence length="140" mass="16215">MLPVMFQNSWMPTVFEDFFNNDWMPRANSTAPAVNVKESEKAYTMELAAPGIKKEYCRVGINDEGNLTIAIENKQEHKHEDSHRHYLRREFSYSNYEQNYTLPDDVVRDKISAKVEDGILTITMPKSEPKEKVTKAIEVS</sequence>
<dbReference type="PANTHER" id="PTHR11527">
    <property type="entry name" value="HEAT-SHOCK PROTEIN 20 FAMILY MEMBER"/>
    <property type="match status" value="1"/>
</dbReference>
<comment type="similarity">
    <text evidence="1 2">Belongs to the small heat shock protein (HSP20) family.</text>
</comment>
<accession>A0A1H0KFZ3</accession>
<evidence type="ECO:0000259" key="3">
    <source>
        <dbReference type="PROSITE" id="PS01031"/>
    </source>
</evidence>
<dbReference type="InterPro" id="IPR002068">
    <property type="entry name" value="A-crystallin/Hsp20_dom"/>
</dbReference>
<evidence type="ECO:0000256" key="2">
    <source>
        <dbReference type="RuleBase" id="RU003616"/>
    </source>
</evidence>
<dbReference type="PROSITE" id="PS01031">
    <property type="entry name" value="SHSP"/>
    <property type="match status" value="1"/>
</dbReference>
<dbReference type="Pfam" id="PF00011">
    <property type="entry name" value="HSP20"/>
    <property type="match status" value="1"/>
</dbReference>
<dbReference type="Proteomes" id="UP000199134">
    <property type="component" value="Unassembled WGS sequence"/>
</dbReference>
<dbReference type="InterPro" id="IPR008978">
    <property type="entry name" value="HSP20-like_chaperone"/>
</dbReference>
<evidence type="ECO:0000256" key="1">
    <source>
        <dbReference type="PROSITE-ProRule" id="PRU00285"/>
    </source>
</evidence>